<keyword evidence="1" id="KW-0547">Nucleotide-binding</keyword>
<dbReference type="InterPro" id="IPR017441">
    <property type="entry name" value="Protein_kinase_ATP_BS"/>
</dbReference>
<dbReference type="OMA" id="YSRWRIF"/>
<accession>A0A1I9G8V9</accession>
<dbReference type="WormBase" id="Bm8631">
    <property type="protein sequence ID" value="BM45903"/>
    <property type="gene ID" value="WBGene00228892"/>
</dbReference>
<evidence type="ECO:0000259" key="2">
    <source>
        <dbReference type="PROSITE" id="PS50011"/>
    </source>
</evidence>
<dbReference type="PROSITE" id="PS50011">
    <property type="entry name" value="PROTEIN_KINASE_DOM"/>
    <property type="match status" value="1"/>
</dbReference>
<reference evidence="3" key="2">
    <citation type="submission" date="2012-12" db="EMBL/GenBank/DDBJ databases">
        <authorList>
            <consortium name="WormBase Consortium"/>
            <person name="Ghedin E."/>
            <person name="Paulini M."/>
        </authorList>
    </citation>
    <scope>NUCLEOTIDE SEQUENCE</scope>
    <source>
        <strain evidence="3">FR3</strain>
    </source>
</reference>
<dbReference type="Gene3D" id="3.30.200.20">
    <property type="entry name" value="Phosphorylase Kinase, domain 1"/>
    <property type="match status" value="1"/>
</dbReference>
<keyword evidence="1" id="KW-0067">ATP-binding</keyword>
<dbReference type="SUPFAM" id="SSF56112">
    <property type="entry name" value="Protein kinase-like (PK-like)"/>
    <property type="match status" value="1"/>
</dbReference>
<evidence type="ECO:0000313" key="3">
    <source>
        <dbReference type="EMBL" id="CDQ06774.1"/>
    </source>
</evidence>
<proteinExistence type="predicted"/>
<dbReference type="PROSITE" id="PS00107">
    <property type="entry name" value="PROTEIN_KINASE_ATP"/>
    <property type="match status" value="1"/>
</dbReference>
<evidence type="ECO:0000313" key="4">
    <source>
        <dbReference type="WormBase" id="Bm8631"/>
    </source>
</evidence>
<dbReference type="GO" id="GO:0004672">
    <property type="term" value="F:protein kinase activity"/>
    <property type="evidence" value="ECO:0007669"/>
    <property type="project" value="InterPro"/>
</dbReference>
<sequence length="135" mass="15898">MVTNDDKQHKEQQKLWNRLFKTDKFSTVIQLPRKYRHNRWNAIRTLGDGAFGEVRLLVDSENPEIVVAAKCMNTNASGKEQEFFKKLRREALIMRIFHNSEHVIHYIGMRYDAGRIEMFLEYADGGELFDHIGKV</sequence>
<dbReference type="GO" id="GO:0005524">
    <property type="term" value="F:ATP binding"/>
    <property type="evidence" value="ECO:0007669"/>
    <property type="project" value="UniProtKB-UniRule"/>
</dbReference>
<dbReference type="Pfam" id="PF00069">
    <property type="entry name" value="Pkinase"/>
    <property type="match status" value="1"/>
</dbReference>
<organism evidence="3">
    <name type="scientific">Brugia malayi</name>
    <name type="common">Filarial nematode worm</name>
    <dbReference type="NCBI Taxonomy" id="6279"/>
    <lineage>
        <taxon>Eukaryota</taxon>
        <taxon>Metazoa</taxon>
        <taxon>Ecdysozoa</taxon>
        <taxon>Nematoda</taxon>
        <taxon>Chromadorea</taxon>
        <taxon>Rhabditida</taxon>
        <taxon>Spirurina</taxon>
        <taxon>Spiruromorpha</taxon>
        <taxon>Filarioidea</taxon>
        <taxon>Onchocercidae</taxon>
        <taxon>Brugia</taxon>
    </lineage>
</organism>
<name>A0A1I9G8V9_BRUMA</name>
<feature type="domain" description="Protein kinase" evidence="2">
    <location>
        <begin position="40"/>
        <end position="135"/>
    </location>
</feature>
<feature type="binding site" evidence="1">
    <location>
        <position position="70"/>
    </location>
    <ligand>
        <name>ATP</name>
        <dbReference type="ChEBI" id="CHEBI:30616"/>
    </ligand>
</feature>
<evidence type="ECO:0000256" key="1">
    <source>
        <dbReference type="PROSITE-ProRule" id="PRU10141"/>
    </source>
</evidence>
<protein>
    <submittedName>
        <fullName evidence="3">Bm8631</fullName>
    </submittedName>
</protein>
<reference evidence="3" key="1">
    <citation type="journal article" date="2007" name="Science">
        <title>Draft genome of the filarial nematode parasite Brugia malayi.</title>
        <authorList>
            <person name="Ghedin E."/>
            <person name="Wang S."/>
            <person name="Spiro D."/>
            <person name="Caler E."/>
            <person name="Zhao Q."/>
            <person name="Crabtree J."/>
            <person name="Allen J.E."/>
            <person name="Delcher A.L."/>
            <person name="Guiliano D.B."/>
            <person name="Miranda-Saavedra D."/>
            <person name="Angiuoli S.V."/>
            <person name="Creasy T."/>
            <person name="Amedeo P."/>
            <person name="Haas B."/>
            <person name="El-Sayed N.M."/>
            <person name="Wortman J.R."/>
            <person name="Feldblyum T."/>
            <person name="Tallon L."/>
            <person name="Schatz M."/>
            <person name="Shumway M."/>
            <person name="Koo H."/>
            <person name="Salzberg S.L."/>
            <person name="Schobel S."/>
            <person name="Pertea M."/>
            <person name="Pop M."/>
            <person name="White O."/>
            <person name="Barton G.J."/>
            <person name="Carlow C.K."/>
            <person name="Crawford M.J."/>
            <person name="Daub J."/>
            <person name="Dimmic M.W."/>
            <person name="Estes C.F."/>
            <person name="Foster J.M."/>
            <person name="Ganatra M."/>
            <person name="Gregory W.F."/>
            <person name="Johnson N.M."/>
            <person name="Jin J."/>
            <person name="Komuniecki R."/>
            <person name="Korf I."/>
            <person name="Kumar S."/>
            <person name="Laney S."/>
            <person name="Li B.W."/>
            <person name="Li W."/>
            <person name="Lindblom T.H."/>
            <person name="Lustigman S."/>
            <person name="Ma D."/>
            <person name="Maina C.V."/>
            <person name="Martin D.M."/>
            <person name="McCarter J.P."/>
            <person name="McReynolds L."/>
            <person name="Mitreva M."/>
            <person name="Nutman T.B."/>
            <person name="Parkinson J."/>
            <person name="Peregrin-Alvarez J.M."/>
            <person name="Poole C."/>
            <person name="Ren Q."/>
            <person name="Saunders L."/>
            <person name="Sluder A.E."/>
            <person name="Smith K."/>
            <person name="Stanke M."/>
            <person name="Unnasch T.R."/>
            <person name="Ware J."/>
            <person name="Wei A.D."/>
            <person name="Weil G."/>
            <person name="Williams D.J."/>
            <person name="Zhang Y."/>
            <person name="Williams S.A."/>
            <person name="Fraser-Liggett C."/>
            <person name="Slatko B."/>
            <person name="Blaxter M.L."/>
            <person name="Scott A.L."/>
        </authorList>
    </citation>
    <scope>NUCLEOTIDE SEQUENCE</scope>
    <source>
        <strain evidence="3">FR3</strain>
    </source>
</reference>
<dbReference type="InterPro" id="IPR000719">
    <property type="entry name" value="Prot_kinase_dom"/>
</dbReference>
<gene>
    <name evidence="3 4" type="ORF">Bm8631</name>
    <name evidence="3" type="ORF">BM_Bm8631</name>
</gene>
<dbReference type="EMBL" id="LN856477">
    <property type="protein sequence ID" value="CDQ06774.1"/>
    <property type="molecule type" value="Genomic_DNA"/>
</dbReference>
<dbReference type="AlphaFoldDB" id="A0A1I9G8V9"/>
<dbReference type="InterPro" id="IPR011009">
    <property type="entry name" value="Kinase-like_dom_sf"/>
</dbReference>